<protein>
    <submittedName>
        <fullName evidence="1">Uncharacterized protein</fullName>
    </submittedName>
</protein>
<name>A0ABN3D2M6_9ACTN</name>
<reference evidence="1 2" key="1">
    <citation type="journal article" date="2019" name="Int. J. Syst. Evol. Microbiol.">
        <title>The Global Catalogue of Microorganisms (GCM) 10K type strain sequencing project: providing services to taxonomists for standard genome sequencing and annotation.</title>
        <authorList>
            <consortium name="The Broad Institute Genomics Platform"/>
            <consortium name="The Broad Institute Genome Sequencing Center for Infectious Disease"/>
            <person name="Wu L."/>
            <person name="Ma J."/>
        </authorList>
    </citation>
    <scope>NUCLEOTIDE SEQUENCE [LARGE SCALE GENOMIC DNA]</scope>
    <source>
        <strain evidence="1 2">JCM 16114</strain>
    </source>
</reference>
<accession>A0ABN3D2M6</accession>
<evidence type="ECO:0000313" key="2">
    <source>
        <dbReference type="Proteomes" id="UP001499843"/>
    </source>
</evidence>
<organism evidence="1 2">
    <name type="scientific">Nonomuraea monospora</name>
    <dbReference type="NCBI Taxonomy" id="568818"/>
    <lineage>
        <taxon>Bacteria</taxon>
        <taxon>Bacillati</taxon>
        <taxon>Actinomycetota</taxon>
        <taxon>Actinomycetes</taxon>
        <taxon>Streptosporangiales</taxon>
        <taxon>Streptosporangiaceae</taxon>
        <taxon>Nonomuraea</taxon>
    </lineage>
</organism>
<dbReference type="EMBL" id="BAAAQX010000059">
    <property type="protein sequence ID" value="GAA2216017.1"/>
    <property type="molecule type" value="Genomic_DNA"/>
</dbReference>
<sequence>MIAHAWLHMFGVPKGLRVVRLERPAYEPRGGVRADRYRPGADDGQAVLEIARE</sequence>
<comment type="caution">
    <text evidence="1">The sequence shown here is derived from an EMBL/GenBank/DDBJ whole genome shotgun (WGS) entry which is preliminary data.</text>
</comment>
<dbReference type="Proteomes" id="UP001499843">
    <property type="component" value="Unassembled WGS sequence"/>
</dbReference>
<keyword evidence="2" id="KW-1185">Reference proteome</keyword>
<proteinExistence type="predicted"/>
<evidence type="ECO:0000313" key="1">
    <source>
        <dbReference type="EMBL" id="GAA2216017.1"/>
    </source>
</evidence>
<gene>
    <name evidence="1" type="ORF">GCM10009850_114860</name>
</gene>